<dbReference type="OrthoDB" id="3003917at2759"/>
<feature type="compositionally biased region" description="Low complexity" evidence="1">
    <location>
        <begin position="274"/>
        <end position="293"/>
    </location>
</feature>
<dbReference type="EMBL" id="LUEZ02000124">
    <property type="protein sequence ID" value="RDB16610.1"/>
    <property type="molecule type" value="Genomic_DNA"/>
</dbReference>
<feature type="region of interest" description="Disordered" evidence="1">
    <location>
        <begin position="274"/>
        <end position="386"/>
    </location>
</feature>
<reference evidence="3" key="1">
    <citation type="submission" date="2018-04" db="EMBL/GenBank/DDBJ databases">
        <title>Whole genome sequencing of Hypsizygus marmoreus.</title>
        <authorList>
            <person name="Choi I.-G."/>
            <person name="Min B."/>
            <person name="Kim J.-G."/>
            <person name="Kim S."/>
            <person name="Oh Y.-L."/>
            <person name="Kong W.-S."/>
            <person name="Park H."/>
            <person name="Jeong J."/>
            <person name="Song E.-S."/>
        </authorList>
    </citation>
    <scope>NUCLEOTIDE SEQUENCE [LARGE SCALE GENOMIC DNA]</scope>
    <source>
        <strain evidence="3">51987-8</strain>
    </source>
</reference>
<evidence type="ECO:0000313" key="4">
    <source>
        <dbReference type="Proteomes" id="UP000076154"/>
    </source>
</evidence>
<dbReference type="Pfam" id="PF08639">
    <property type="entry name" value="Sld3_STD"/>
    <property type="match status" value="1"/>
</dbReference>
<dbReference type="InterPro" id="IPR013948">
    <property type="entry name" value="DNA_replication_reg_Sld3_C"/>
</dbReference>
<evidence type="ECO:0000313" key="3">
    <source>
        <dbReference type="EMBL" id="RDB16610.1"/>
    </source>
</evidence>
<dbReference type="STRING" id="39966.A0A369J619"/>
<feature type="compositionally biased region" description="Polar residues" evidence="1">
    <location>
        <begin position="305"/>
        <end position="323"/>
    </location>
</feature>
<dbReference type="Proteomes" id="UP000076154">
    <property type="component" value="Unassembled WGS sequence"/>
</dbReference>
<accession>A0A369J619</accession>
<proteinExistence type="predicted"/>
<feature type="region of interest" description="Disordered" evidence="1">
    <location>
        <begin position="416"/>
        <end position="493"/>
    </location>
</feature>
<sequence length="493" mass="55451">MVSALTYTLGSNPRVNWTAAQDKSLAQDYPFEIERESDEQYVVRTYLQFLWLPESIMPLKLLIPSLSRVTAEPSEPHPLHTLLMPLLQTARSASNKYHVELPQILALGGGAGEMEETMMWYALNHELADDDIWTRTTTIGEGPWEDEKWRMKWIERMERREFQIQILLYFLKLSLPGPPPPQEQSPKKRKRSRKEKEVPIPIIPIENRLEALMDKMSMWQLVASLVSPVKTRSKEGLDWMQIFFEEIVKPQYELFETKLPETCSLLRSKIFPNSPFSSSSGAPSPSSSRATSPDIPQNHKESTKRSSSTRHPSPALSTTSSKTRPLVRKRSRSLSVSLAQERMERERGVGAVASKKRVLNREISMSRQFKPKPKPKDSENNKVERKKTVAQEVENAAKKLKSEGITLVAATPTKPKLVRSQSSFGGGGSQTGSLSFRSLGGVAEEEEEEWRLSSSPDILLLGGSAAGDASSDEEIGGVRVLVSDTPTKRSRLR</sequence>
<evidence type="ECO:0000259" key="2">
    <source>
        <dbReference type="Pfam" id="PF08639"/>
    </source>
</evidence>
<protein>
    <recommendedName>
        <fullName evidence="2">DNA replication regulator Sld3 C-terminal domain-containing protein</fullName>
    </recommendedName>
</protein>
<gene>
    <name evidence="3" type="ORF">Hypma_002791</name>
</gene>
<feature type="domain" description="DNA replication regulator Sld3 C-terminal" evidence="2">
    <location>
        <begin position="154"/>
        <end position="409"/>
    </location>
</feature>
<organism evidence="3 4">
    <name type="scientific">Hypsizygus marmoreus</name>
    <name type="common">White beech mushroom</name>
    <name type="synonym">Agaricus marmoreus</name>
    <dbReference type="NCBI Taxonomy" id="39966"/>
    <lineage>
        <taxon>Eukaryota</taxon>
        <taxon>Fungi</taxon>
        <taxon>Dikarya</taxon>
        <taxon>Basidiomycota</taxon>
        <taxon>Agaricomycotina</taxon>
        <taxon>Agaricomycetes</taxon>
        <taxon>Agaricomycetidae</taxon>
        <taxon>Agaricales</taxon>
        <taxon>Tricholomatineae</taxon>
        <taxon>Lyophyllaceae</taxon>
        <taxon>Hypsizygus</taxon>
    </lineage>
</organism>
<dbReference type="InParanoid" id="A0A369J619"/>
<dbReference type="AlphaFoldDB" id="A0A369J619"/>
<evidence type="ECO:0000256" key="1">
    <source>
        <dbReference type="SAM" id="MobiDB-lite"/>
    </source>
</evidence>
<name>A0A369J619_HYPMA</name>
<comment type="caution">
    <text evidence="3">The sequence shown here is derived from an EMBL/GenBank/DDBJ whole genome shotgun (WGS) entry which is preliminary data.</text>
</comment>
<keyword evidence="4" id="KW-1185">Reference proteome</keyword>
<feature type="region of interest" description="Disordered" evidence="1">
    <location>
        <begin position="177"/>
        <end position="197"/>
    </location>
</feature>
<feature type="compositionally biased region" description="Basic and acidic residues" evidence="1">
    <location>
        <begin position="374"/>
        <end position="386"/>
    </location>
</feature>